<keyword evidence="11" id="KW-1185">Reference proteome</keyword>
<comment type="similarity">
    <text evidence="7">Belongs to the POU transcription factor family.</text>
</comment>
<evidence type="ECO:0000313" key="11">
    <source>
        <dbReference type="Proteomes" id="UP000050792"/>
    </source>
</evidence>
<dbReference type="PANTHER" id="PTHR11636">
    <property type="entry name" value="POU DOMAIN"/>
    <property type="match status" value="1"/>
</dbReference>
<dbReference type="SUPFAM" id="SSF47413">
    <property type="entry name" value="lambda repressor-like DNA-binding domains"/>
    <property type="match status" value="1"/>
</dbReference>
<feature type="region of interest" description="Disordered" evidence="8">
    <location>
        <begin position="589"/>
        <end position="654"/>
    </location>
</feature>
<feature type="region of interest" description="Disordered" evidence="8">
    <location>
        <begin position="1307"/>
        <end position="1327"/>
    </location>
</feature>
<keyword evidence="3 5" id="KW-0371">Homeobox</keyword>
<reference evidence="11" key="1">
    <citation type="submission" date="2022-06" db="EMBL/GenBank/DDBJ databases">
        <authorList>
            <person name="Berger JAMES D."/>
            <person name="Berger JAMES D."/>
        </authorList>
    </citation>
    <scope>NUCLEOTIDE SEQUENCE [LARGE SCALE GENOMIC DNA]</scope>
</reference>
<dbReference type="GO" id="GO:0000981">
    <property type="term" value="F:DNA-binding transcription factor activity, RNA polymerase II-specific"/>
    <property type="evidence" value="ECO:0007669"/>
    <property type="project" value="InterPro"/>
</dbReference>
<dbReference type="InterPro" id="IPR009057">
    <property type="entry name" value="Homeodomain-like_sf"/>
</dbReference>
<dbReference type="CDD" id="cd00086">
    <property type="entry name" value="homeodomain"/>
    <property type="match status" value="1"/>
</dbReference>
<dbReference type="GO" id="GO:0000978">
    <property type="term" value="F:RNA polymerase II cis-regulatory region sequence-specific DNA binding"/>
    <property type="evidence" value="ECO:0007669"/>
    <property type="project" value="TreeGrafter"/>
</dbReference>
<dbReference type="PANTHER" id="PTHR11636:SF89">
    <property type="entry name" value="POU DOMAIN PROTEIN 2, ISOFORM B-RELATED"/>
    <property type="match status" value="1"/>
</dbReference>
<evidence type="ECO:0000256" key="1">
    <source>
        <dbReference type="ARBA" id="ARBA00004123"/>
    </source>
</evidence>
<keyword evidence="4 5" id="KW-0539">Nucleus</keyword>
<dbReference type="InterPro" id="IPR013847">
    <property type="entry name" value="POU"/>
</dbReference>
<dbReference type="Pfam" id="PF00046">
    <property type="entry name" value="Homeodomain"/>
    <property type="match status" value="1"/>
</dbReference>
<comment type="subcellular location">
    <subcellularLocation>
        <location evidence="1 5 6">Nucleus</location>
    </subcellularLocation>
</comment>
<dbReference type="PRINTS" id="PR00028">
    <property type="entry name" value="POUDOMAIN"/>
</dbReference>
<dbReference type="PROSITE" id="PS51179">
    <property type="entry name" value="POU_3"/>
    <property type="match status" value="1"/>
</dbReference>
<dbReference type="PROSITE" id="PS00465">
    <property type="entry name" value="POU_2"/>
    <property type="match status" value="1"/>
</dbReference>
<evidence type="ECO:0000256" key="4">
    <source>
        <dbReference type="ARBA" id="ARBA00023242"/>
    </source>
</evidence>
<reference evidence="12" key="2">
    <citation type="submission" date="2023-11" db="UniProtKB">
        <authorList>
            <consortium name="WormBaseParasite"/>
        </authorList>
    </citation>
    <scope>IDENTIFICATION</scope>
</reference>
<dbReference type="InterPro" id="IPR017970">
    <property type="entry name" value="Homeobox_CS"/>
</dbReference>
<dbReference type="SUPFAM" id="SSF46689">
    <property type="entry name" value="Homeodomain-like"/>
    <property type="match status" value="1"/>
</dbReference>
<name>A0AA85ERI8_9TREM</name>
<feature type="compositionally biased region" description="Pro residues" evidence="8">
    <location>
        <begin position="166"/>
        <end position="175"/>
    </location>
</feature>
<feature type="compositionally biased region" description="Polar residues" evidence="8">
    <location>
        <begin position="589"/>
        <end position="647"/>
    </location>
</feature>
<dbReference type="Pfam" id="PF00157">
    <property type="entry name" value="Pou"/>
    <property type="match status" value="1"/>
</dbReference>
<keyword evidence="7" id="KW-0804">Transcription</keyword>
<dbReference type="FunFam" id="1.10.260.40:FF:000001">
    <property type="entry name" value="POU domain protein"/>
    <property type="match status" value="1"/>
</dbReference>
<feature type="DNA-binding region" description="Homeobox" evidence="5">
    <location>
        <begin position="1079"/>
        <end position="1138"/>
    </location>
</feature>
<accession>A0AA85ERI8</accession>
<evidence type="ECO:0000256" key="2">
    <source>
        <dbReference type="ARBA" id="ARBA00023125"/>
    </source>
</evidence>
<evidence type="ECO:0000256" key="3">
    <source>
        <dbReference type="ARBA" id="ARBA00023155"/>
    </source>
</evidence>
<dbReference type="PROSITE" id="PS00027">
    <property type="entry name" value="HOMEOBOX_1"/>
    <property type="match status" value="1"/>
</dbReference>
<keyword evidence="2 5" id="KW-0238">DNA-binding</keyword>
<evidence type="ECO:0000259" key="10">
    <source>
        <dbReference type="PROSITE" id="PS51179"/>
    </source>
</evidence>
<proteinExistence type="inferred from homology"/>
<feature type="region of interest" description="Disordered" evidence="8">
    <location>
        <begin position="160"/>
        <end position="183"/>
    </location>
</feature>
<feature type="region of interest" description="Disordered" evidence="8">
    <location>
        <begin position="662"/>
        <end position="681"/>
    </location>
</feature>
<dbReference type="PROSITE" id="PS00035">
    <property type="entry name" value="POU_1"/>
    <property type="match status" value="1"/>
</dbReference>
<dbReference type="Gene3D" id="1.10.260.40">
    <property type="entry name" value="lambda repressor-like DNA-binding domains"/>
    <property type="match status" value="1"/>
</dbReference>
<feature type="compositionally biased region" description="Low complexity" evidence="8">
    <location>
        <begin position="1189"/>
        <end position="1202"/>
    </location>
</feature>
<sequence length="1658" mass="187218">MNQLLMGTYQTNLNNTTKELLLSSQSPSSSSSSSLTLPVSSSFTYRLIEQNDNEDNKFIHHAQLNFLNKIKPLTTITTTIPTVTNTDVTKSLPFTNILSDQSNMINNNNSNDQFDGTHDLNPLSLLESACSLACDYSPLFALTNSLHNFKPDNIITISSNSTVTITPPPPPPPPTTTTTNTTNNNTSLIHYPTKDLQILHKNNKRNTGLRNRTKSTFKNQASYINPIKNVTNLSAYDNHNHHHHDQQTITWSNDLSNNNHDENLLKSDITTTSLSNTMNHITDISYSHNKTMENLTNSNIMTDNIQWLPNNNVCRRDYNSLCNNDQLTNFYRFSPSSNSGNYGLHNPEVIPLYNELRNCETNMEHSRFDTNLLMKWKTDEINKHESNCNHNEYYTEDSRHQLASTTHDYLKINDNILSTKVYNQELIPCKQNNSHNNLLHCNSIDETCENKTKQSIVNLQENTFSEMISKQHGNYYENIRTNSIQQRTMEEDIDHSNDVLYNSMNLPYFNHSNSFPNSTTDLSKIKTFVKPSDGLLHYSTSNDNNLTNFAIHSNSNLFTMNGISNVDQILDTTNSSVDTDQIRMIPDEFSNNHNTFSRGSSVKTSLTGLSQPTSLTDPSAQMSGIHFNNETSNSHINKTDYFNSPNNEPYLPTYMNPIQQSVYWQQQQQQERHHQKEHQSDQYNQQINLLTSTNSLNNISHSDSNTESLLHKHELKSSNMMFMNHVSELMNVYNSNSSNNNSSIQPSSMDAVTSSIVNEKSNLHPYDEHHFNTLLHINPNLIESSSCLFDSLVYNQNSTDFANNNNNNVVCHMNSISESIPRINDHISVDSSISTMPITSSPSSSSSSSLFNGMLQQLTLPSNSSLSSISSITHTTSTTNVSSCKLLSSIGKYQPNISSDEFINMTESCSPSSSTCILSQIHGFNESLTTMNGMDYFTNNNRIDETIHTTNHGNNNHNNNTMTNDTTTTNNNNSHNNNSSTIIPGTGDYPSADDLEIFAKMFKQRRIKLGYTQADVGLALGTLYGNVFSQTTICRFEALQLSFKNMCKLKPLLQKWLYEADCSTGTTNNLDKITTQGRKRKKRTSIEIGVKGILENHFIKQPKPLAQDIIQLADVLGLEKEVVRVWFCNRRQKQKRLNPLLLGSTFDSNEDSTCRSDNNDDSYDEDDDEDEDDEEDEEEDEEMHDQLAIKNNKNNICNSNSNNDDEKHFDVIIKEKQTSADHEMNNDINYRKSEKILENEHNLFDNENNSDLCSNQSFRHHSIKRTKRRLNQSLTPIHFNCNYMNDQLLNDPIHNLYGTTSCSSLLLSSSSQSSPPPPSTTTTTTGVIPSSLLPSLHSTFHVSNSNQLFPSDYPTYCNNSSNSNGTNHQSLLHNISLNDTSQHLLRTDYILQKYPYVITDNENMNDNKLMNESLNLPLRLFNTNSNTTTNNTNNNNVLYDTCGSFNDNHSINNHSMIGYLTIEQSINNNNDSNNSFLLSNHVHLNSATGIPSPFHNSNSTTTTTNNNNNSIPDLLNYHHRLEDMSNLSTTTTTTPTTAPITSLNNLDLNEISTYQDENLTRNNLLNDINLISNCIDDQITNTTNIDMNLNGYNTEQLPITAPLPPPPPSPPTTTIPTVATMNTSLIPNIFMHSRNMNSISEYNSNINDNLFIYSQSNQ</sequence>
<evidence type="ECO:0000256" key="7">
    <source>
        <dbReference type="RuleBase" id="RU361194"/>
    </source>
</evidence>
<dbReference type="SMART" id="SM00352">
    <property type="entry name" value="POU"/>
    <property type="match status" value="1"/>
</dbReference>
<evidence type="ECO:0000256" key="5">
    <source>
        <dbReference type="PROSITE-ProRule" id="PRU00108"/>
    </source>
</evidence>
<feature type="compositionally biased region" description="Basic and acidic residues" evidence="8">
    <location>
        <begin position="670"/>
        <end position="680"/>
    </location>
</feature>
<dbReference type="InterPro" id="IPR050255">
    <property type="entry name" value="POU_domain_TF"/>
</dbReference>
<dbReference type="SMART" id="SM00389">
    <property type="entry name" value="HOX"/>
    <property type="match status" value="1"/>
</dbReference>
<dbReference type="InterPro" id="IPR000327">
    <property type="entry name" value="POU_dom"/>
</dbReference>
<evidence type="ECO:0000259" key="9">
    <source>
        <dbReference type="PROSITE" id="PS50071"/>
    </source>
</evidence>
<dbReference type="PROSITE" id="PS50071">
    <property type="entry name" value="HOMEOBOX_2"/>
    <property type="match status" value="1"/>
</dbReference>
<protein>
    <recommendedName>
        <fullName evidence="7">POU domain protein</fullName>
    </recommendedName>
</protein>
<dbReference type="Gene3D" id="1.10.10.60">
    <property type="entry name" value="Homeodomain-like"/>
    <property type="match status" value="1"/>
</dbReference>
<evidence type="ECO:0000313" key="12">
    <source>
        <dbReference type="WBParaSite" id="SRDH1_20490.1"/>
    </source>
</evidence>
<evidence type="ECO:0000256" key="8">
    <source>
        <dbReference type="SAM" id="MobiDB-lite"/>
    </source>
</evidence>
<feature type="domain" description="POU-specific" evidence="10">
    <location>
        <begin position="987"/>
        <end position="1061"/>
    </location>
</feature>
<dbReference type="GO" id="GO:0005634">
    <property type="term" value="C:nucleus"/>
    <property type="evidence" value="ECO:0007669"/>
    <property type="project" value="UniProtKB-SubCell"/>
</dbReference>
<dbReference type="InterPro" id="IPR001356">
    <property type="entry name" value="HD"/>
</dbReference>
<feature type="compositionally biased region" description="Acidic residues" evidence="8">
    <location>
        <begin position="1159"/>
        <end position="1183"/>
    </location>
</feature>
<organism evidence="11 12">
    <name type="scientific">Schistosoma rodhaini</name>
    <dbReference type="NCBI Taxonomy" id="6188"/>
    <lineage>
        <taxon>Eukaryota</taxon>
        <taxon>Metazoa</taxon>
        <taxon>Spiralia</taxon>
        <taxon>Lophotrochozoa</taxon>
        <taxon>Platyhelminthes</taxon>
        <taxon>Trematoda</taxon>
        <taxon>Digenea</taxon>
        <taxon>Strigeidida</taxon>
        <taxon>Schistosomatoidea</taxon>
        <taxon>Schistosomatidae</taxon>
        <taxon>Schistosoma</taxon>
    </lineage>
</organism>
<dbReference type="InterPro" id="IPR010982">
    <property type="entry name" value="Lambda_DNA-bd_dom_sf"/>
</dbReference>
<feature type="domain" description="Homeobox" evidence="9">
    <location>
        <begin position="1077"/>
        <end position="1137"/>
    </location>
</feature>
<feature type="region of interest" description="Disordered" evidence="8">
    <location>
        <begin position="1148"/>
        <end position="1204"/>
    </location>
</feature>
<dbReference type="WBParaSite" id="SRDH1_20490.1">
    <property type="protein sequence ID" value="SRDH1_20490.1"/>
    <property type="gene ID" value="SRDH1_20490"/>
</dbReference>
<evidence type="ECO:0000256" key="6">
    <source>
        <dbReference type="RuleBase" id="RU000682"/>
    </source>
</evidence>
<dbReference type="Proteomes" id="UP000050792">
    <property type="component" value="Unassembled WGS sequence"/>
</dbReference>